<keyword evidence="12" id="KW-0862">Zinc</keyword>
<dbReference type="GO" id="GO:0005737">
    <property type="term" value="C:cytoplasm"/>
    <property type="evidence" value="ECO:0007669"/>
    <property type="project" value="UniProtKB-SubCell"/>
</dbReference>
<dbReference type="AlphaFoldDB" id="A0A7R5KJF3"/>
<dbReference type="GO" id="GO:0008270">
    <property type="term" value="F:zinc ion binding"/>
    <property type="evidence" value="ECO:0007669"/>
    <property type="project" value="UniProtKB-KW"/>
</dbReference>
<keyword evidence="10 19" id="KW-0863">Zinc-finger</keyword>
<evidence type="ECO:0000256" key="3">
    <source>
        <dbReference type="ARBA" id="ARBA00004906"/>
    </source>
</evidence>
<evidence type="ECO:0000256" key="17">
    <source>
        <dbReference type="ARBA" id="ARBA00079756"/>
    </source>
</evidence>
<comment type="subcellular location">
    <subcellularLocation>
        <location evidence="2">Cytoplasm</location>
    </subcellularLocation>
</comment>
<dbReference type="FunFam" id="3.30.40.10:FF:000195">
    <property type="entry name" value="E3 ubiquitin-protein ligase RNF220"/>
    <property type="match status" value="1"/>
</dbReference>
<dbReference type="Gene3D" id="3.30.40.10">
    <property type="entry name" value="Zinc/RING finger domain, C3HC4 (zinc finger)"/>
    <property type="match status" value="1"/>
</dbReference>
<evidence type="ECO:0000256" key="13">
    <source>
        <dbReference type="ARBA" id="ARBA00022843"/>
    </source>
</evidence>
<evidence type="ECO:0000256" key="1">
    <source>
        <dbReference type="ARBA" id="ARBA00000900"/>
    </source>
</evidence>
<keyword evidence="8" id="KW-0808">Transferase</keyword>
<keyword evidence="6" id="KW-1017">Isopeptide bond</keyword>
<proteinExistence type="predicted"/>
<keyword evidence="5" id="KW-0963">Cytoplasm</keyword>
<dbReference type="InterPro" id="IPR040178">
    <property type="entry name" value="RNF220_RING"/>
</dbReference>
<keyword evidence="9" id="KW-0479">Metal-binding</keyword>
<keyword evidence="13" id="KW-0832">Ubl conjugation</keyword>
<evidence type="ECO:0000256" key="19">
    <source>
        <dbReference type="PROSITE-ProRule" id="PRU00175"/>
    </source>
</evidence>
<dbReference type="GO" id="GO:0061630">
    <property type="term" value="F:ubiquitin protein ligase activity"/>
    <property type="evidence" value="ECO:0007669"/>
    <property type="project" value="UniProtKB-EC"/>
</dbReference>
<dbReference type="SUPFAM" id="SSF57850">
    <property type="entry name" value="RING/U-box"/>
    <property type="match status" value="1"/>
</dbReference>
<feature type="region of interest" description="Disordered" evidence="20">
    <location>
        <begin position="276"/>
        <end position="296"/>
    </location>
</feature>
<dbReference type="InterPro" id="IPR013083">
    <property type="entry name" value="Znf_RING/FYVE/PHD"/>
</dbReference>
<keyword evidence="22" id="KW-1185">Reference proteome</keyword>
<dbReference type="InterPro" id="IPR001841">
    <property type="entry name" value="Znf_RING"/>
</dbReference>
<comment type="subunit">
    <text evidence="15">Interacts with SIN3B. Interacts with CTNNB1 (via Armadillo repeats 2-8). Interacts with USP7 (via MATH domain).</text>
</comment>
<feature type="domain" description="RING-type" evidence="21">
    <location>
        <begin position="512"/>
        <end position="551"/>
    </location>
</feature>
<evidence type="ECO:0000256" key="9">
    <source>
        <dbReference type="ARBA" id="ARBA00022723"/>
    </source>
</evidence>
<evidence type="ECO:0000256" key="18">
    <source>
        <dbReference type="ARBA" id="ARBA00083046"/>
    </source>
</evidence>
<evidence type="ECO:0000256" key="7">
    <source>
        <dbReference type="ARBA" id="ARBA00022553"/>
    </source>
</evidence>
<reference evidence="23" key="1">
    <citation type="submission" date="2025-08" db="UniProtKB">
        <authorList>
            <consortium name="RefSeq"/>
        </authorList>
    </citation>
    <scope>IDENTIFICATION</scope>
    <source>
        <tissue evidence="23">Muscle</tissue>
    </source>
</reference>
<feature type="region of interest" description="Disordered" evidence="20">
    <location>
        <begin position="317"/>
        <end position="340"/>
    </location>
</feature>
<dbReference type="InterPro" id="IPR031824">
    <property type="entry name" value="RNF220_mid"/>
</dbReference>
<organism evidence="22 23">
    <name type="scientific">Pipra filicauda</name>
    <name type="common">Wire-tailed manakin</name>
    <dbReference type="NCBI Taxonomy" id="649802"/>
    <lineage>
        <taxon>Eukaryota</taxon>
        <taxon>Metazoa</taxon>
        <taxon>Chordata</taxon>
        <taxon>Craniata</taxon>
        <taxon>Vertebrata</taxon>
        <taxon>Euteleostomi</taxon>
        <taxon>Archelosauria</taxon>
        <taxon>Archosauria</taxon>
        <taxon>Dinosauria</taxon>
        <taxon>Saurischia</taxon>
        <taxon>Theropoda</taxon>
        <taxon>Coelurosauria</taxon>
        <taxon>Aves</taxon>
        <taxon>Neognathae</taxon>
        <taxon>Neoaves</taxon>
        <taxon>Telluraves</taxon>
        <taxon>Australaves</taxon>
        <taxon>Passeriformes</taxon>
        <taxon>Pipridae</taxon>
        <taxon>Pipra</taxon>
    </lineage>
</organism>
<dbReference type="Pfam" id="PF13923">
    <property type="entry name" value="zf-C3HC4_2"/>
    <property type="match status" value="1"/>
</dbReference>
<dbReference type="InterPro" id="IPR052443">
    <property type="entry name" value="E3_ubiq-ligase_RNF220-like"/>
</dbReference>
<dbReference type="GeneID" id="114001761"/>
<dbReference type="Proteomes" id="UP000504627">
    <property type="component" value="Unplaced"/>
</dbReference>
<evidence type="ECO:0000256" key="12">
    <source>
        <dbReference type="ARBA" id="ARBA00022833"/>
    </source>
</evidence>
<evidence type="ECO:0000256" key="8">
    <source>
        <dbReference type="ARBA" id="ARBA00022679"/>
    </source>
</evidence>
<evidence type="ECO:0000256" key="4">
    <source>
        <dbReference type="ARBA" id="ARBA00012483"/>
    </source>
</evidence>
<dbReference type="PROSITE" id="PS50089">
    <property type="entry name" value="ZF_RING_2"/>
    <property type="match status" value="1"/>
</dbReference>
<dbReference type="Pfam" id="PF15926">
    <property type="entry name" value="RNF220"/>
    <property type="match status" value="1"/>
</dbReference>
<comment type="pathway">
    <text evidence="3">Protein modification; protein ubiquitination.</text>
</comment>
<evidence type="ECO:0000256" key="6">
    <source>
        <dbReference type="ARBA" id="ARBA00022499"/>
    </source>
</evidence>
<evidence type="ECO:0000256" key="14">
    <source>
        <dbReference type="ARBA" id="ARBA00023054"/>
    </source>
</evidence>
<protein>
    <recommendedName>
        <fullName evidence="16">E3 ubiquitin-protein ligase RNF220</fullName>
        <ecNumber evidence="4">2.3.2.27</ecNumber>
    </recommendedName>
    <alternativeName>
        <fullName evidence="18">RING finger protein 220</fullName>
    </alternativeName>
    <alternativeName>
        <fullName evidence="17">RING-type E3 ubiquitin transferase RNF220</fullName>
    </alternativeName>
</protein>
<dbReference type="CDD" id="cd16563">
    <property type="entry name" value="RING-HC_RNF220"/>
    <property type="match status" value="1"/>
</dbReference>
<dbReference type="EC" id="2.3.2.27" evidence="4"/>
<evidence type="ECO:0000256" key="11">
    <source>
        <dbReference type="ARBA" id="ARBA00022786"/>
    </source>
</evidence>
<evidence type="ECO:0000256" key="15">
    <source>
        <dbReference type="ARBA" id="ARBA00063526"/>
    </source>
</evidence>
<keyword evidence="14" id="KW-0175">Coiled coil</keyword>
<feature type="compositionally biased region" description="Polar residues" evidence="20">
    <location>
        <begin position="456"/>
        <end position="473"/>
    </location>
</feature>
<evidence type="ECO:0000256" key="5">
    <source>
        <dbReference type="ARBA" id="ARBA00022490"/>
    </source>
</evidence>
<evidence type="ECO:0000256" key="10">
    <source>
        <dbReference type="ARBA" id="ARBA00022771"/>
    </source>
</evidence>
<accession>A0A7R5KJF3</accession>
<name>A0A7R5KJF3_9PASS</name>
<evidence type="ECO:0000313" key="22">
    <source>
        <dbReference type="Proteomes" id="UP000504627"/>
    </source>
</evidence>
<dbReference type="CTD" id="55182"/>
<evidence type="ECO:0000256" key="2">
    <source>
        <dbReference type="ARBA" id="ARBA00004496"/>
    </source>
</evidence>
<keyword evidence="11" id="KW-0833">Ubl conjugation pathway</keyword>
<keyword evidence="7" id="KW-0597">Phosphoprotein</keyword>
<evidence type="ECO:0000256" key="20">
    <source>
        <dbReference type="SAM" id="MobiDB-lite"/>
    </source>
</evidence>
<comment type="catalytic activity">
    <reaction evidence="1">
        <text>S-ubiquitinyl-[E2 ubiquitin-conjugating enzyme]-L-cysteine + [acceptor protein]-L-lysine = [E2 ubiquitin-conjugating enzyme]-L-cysteine + N(6)-ubiquitinyl-[acceptor protein]-L-lysine.</text>
        <dbReference type="EC" id="2.3.2.27"/>
    </reaction>
</comment>
<dbReference type="GO" id="GO:0006513">
    <property type="term" value="P:protein monoubiquitination"/>
    <property type="evidence" value="ECO:0007669"/>
    <property type="project" value="UniProtKB-ARBA"/>
</dbReference>
<evidence type="ECO:0000259" key="21">
    <source>
        <dbReference type="PROSITE" id="PS50089"/>
    </source>
</evidence>
<feature type="region of interest" description="Disordered" evidence="20">
    <location>
        <begin position="452"/>
        <end position="474"/>
    </location>
</feature>
<gene>
    <name evidence="23" type="primary">RNF220</name>
</gene>
<sequence>MDLHRAAFKMENSPYLPNPLASPALMVLASTAEASRDASIPCQQPRPFGVPVSADKDVHIPFTNGSYTFASMYHRQGGVPGAFANRDFPPSLLHLHPQFAPPNLDCTPISMLNHSGVGAFRPFASTEDRESYQSAFTPAKRLKNCHDTDSPHLRFSDTDGKEYEFGTQLPSSSPGSLKVDDTGKKIFAVSGLISDRETSSSPEDRSDRCKKKATLFDSQAPICPICQVLLRPGELQEHMEQELEKLTQLNISKSSILKDAMAAGTPKSILLSASIKREGDSPTASPHSSDDIHHSDRYQTFLRVRANRQTRLNARIGKMKRRKQDEGQREGSCMTEDDSVDIENENGNRFEEYEWCGQKRIRATTLLEGGFRGSGFIMCSGKENPDSDADLDVDGDDTLEYGKPQYTEADVIPCTGEEPGEAKEREALRGAVLNGGTPSTRITPEFSKWASDAEMPSTSNGESSKQETMQKTCKNSDIEKITEDSAVTTFEALKARVRELERQLSRGDRYKCLICMDSYTMPLTSIQCWHVHCEECWLRTLGAKKLCPQCNTITSPGDLRRIYL</sequence>
<evidence type="ECO:0000256" key="16">
    <source>
        <dbReference type="ARBA" id="ARBA00067773"/>
    </source>
</evidence>
<dbReference type="RefSeq" id="XP_039240655.1">
    <property type="nucleotide sequence ID" value="XM_039384721.1"/>
</dbReference>
<dbReference type="PANTHER" id="PTHR13459">
    <property type="entry name" value="E3 UBIQUITIN-PROTEIN LIGASE RNF220 ISOFORM X1"/>
    <property type="match status" value="1"/>
</dbReference>
<dbReference type="PANTHER" id="PTHR13459:SF3">
    <property type="entry name" value="E3 UBIQUITIN-PROTEIN LIGASE RNF220"/>
    <property type="match status" value="1"/>
</dbReference>
<evidence type="ECO:0000313" key="23">
    <source>
        <dbReference type="RefSeq" id="XP_039240655.1"/>
    </source>
</evidence>